<dbReference type="InterPro" id="IPR011761">
    <property type="entry name" value="ATP-grasp"/>
</dbReference>
<protein>
    <recommendedName>
        <fullName evidence="12">Pyruvate carboxylase</fullName>
    </recommendedName>
</protein>
<dbReference type="SUPFAM" id="SSF52440">
    <property type="entry name" value="PreATP-grasp domain"/>
    <property type="match status" value="1"/>
</dbReference>
<dbReference type="PROSITE" id="PS50979">
    <property type="entry name" value="BC"/>
    <property type="match status" value="1"/>
</dbReference>
<dbReference type="AlphaFoldDB" id="A0A9W9KH15"/>
<feature type="domain" description="Lipoyl-binding" evidence="7">
    <location>
        <begin position="577"/>
        <end position="657"/>
    </location>
</feature>
<dbReference type="InterPro" id="IPR005482">
    <property type="entry name" value="Biotin_COase_C"/>
</dbReference>
<evidence type="ECO:0000256" key="5">
    <source>
        <dbReference type="ARBA" id="ARBA00023267"/>
    </source>
</evidence>
<accession>A0A9W9KH15</accession>
<dbReference type="InterPro" id="IPR005481">
    <property type="entry name" value="BC-like_N"/>
</dbReference>
<evidence type="ECO:0000256" key="2">
    <source>
        <dbReference type="ARBA" id="ARBA00022598"/>
    </source>
</evidence>
<reference evidence="10" key="1">
    <citation type="submission" date="2022-11" db="EMBL/GenBank/DDBJ databases">
        <authorList>
            <person name="Petersen C."/>
        </authorList>
    </citation>
    <scope>NUCLEOTIDE SEQUENCE</scope>
    <source>
        <strain evidence="10">IBT 34128</strain>
    </source>
</reference>
<dbReference type="SUPFAM" id="SSF51246">
    <property type="entry name" value="Rudiment single hybrid motif"/>
    <property type="match status" value="1"/>
</dbReference>
<dbReference type="InterPro" id="IPR011764">
    <property type="entry name" value="Biotin_carboxylation_dom"/>
</dbReference>
<gene>
    <name evidence="10" type="ORF">NUU61_002154</name>
</gene>
<evidence type="ECO:0000259" key="9">
    <source>
        <dbReference type="PROSITE" id="PS50979"/>
    </source>
</evidence>
<comment type="caution">
    <text evidence="10">The sequence shown here is derived from an EMBL/GenBank/DDBJ whole genome shotgun (WGS) entry which is preliminary data.</text>
</comment>
<keyword evidence="2" id="KW-0436">Ligase</keyword>
<dbReference type="PROSITE" id="PS50975">
    <property type="entry name" value="ATP_GRASP"/>
    <property type="match status" value="1"/>
</dbReference>
<evidence type="ECO:0000256" key="1">
    <source>
        <dbReference type="ARBA" id="ARBA00001953"/>
    </source>
</evidence>
<dbReference type="SMART" id="SM00878">
    <property type="entry name" value="Biotin_carb_C"/>
    <property type="match status" value="1"/>
</dbReference>
<dbReference type="InterPro" id="IPR005479">
    <property type="entry name" value="CPAse_ATP-bd"/>
</dbReference>
<feature type="domain" description="Biotin carboxylation" evidence="9">
    <location>
        <begin position="8"/>
        <end position="462"/>
    </location>
</feature>
<dbReference type="Gene3D" id="2.40.50.100">
    <property type="match status" value="1"/>
</dbReference>
<dbReference type="OrthoDB" id="196847at2759"/>
<evidence type="ECO:0000313" key="10">
    <source>
        <dbReference type="EMBL" id="KAJ5104807.1"/>
    </source>
</evidence>
<evidence type="ECO:0008006" key="12">
    <source>
        <dbReference type="Google" id="ProtNLM"/>
    </source>
</evidence>
<dbReference type="Proteomes" id="UP001141434">
    <property type="component" value="Unassembled WGS sequence"/>
</dbReference>
<dbReference type="GeneID" id="81391904"/>
<dbReference type="Pfam" id="PF02785">
    <property type="entry name" value="Biotin_carb_C"/>
    <property type="match status" value="1"/>
</dbReference>
<keyword evidence="5" id="KW-0092">Biotin</keyword>
<dbReference type="SUPFAM" id="SSF51230">
    <property type="entry name" value="Single hybrid motif"/>
    <property type="match status" value="1"/>
</dbReference>
<dbReference type="Gene3D" id="3.30.470.20">
    <property type="entry name" value="ATP-grasp fold, B domain"/>
    <property type="match status" value="1"/>
</dbReference>
<sequence length="669" mass="73325">MASPHPRPIKRLLIANRGEIAVRILHAARELPDPVETFALYTSDDRSHCDLGRPHHAIEISSASSYLDVSLLVGLAQRHSIDSVHPGYGFLSESADFAYRMWHEAQSLVIGPGWENLAGTGDKLQAKQLAQQCGVPVLKAMDQPTADVNEARDFARAVGFPVMVKAVDGGGGRGIRLVREDQELDNGIQRAIGESPSRTVFVEKAAVDGFHHIEIQVIGDGTGQVRHLWERDCSVQRRFQKVVECAPALMHDRDLISRVIDSALRMASKISYRSLGTFEFLVNEHRGEFYFLEVNPRLQVEHTITESISGFDLVQTQLLLSQGCSLSELGLGSEIYAKDPPSKSFSIQLRLCAEDPTASFALSIGKITEFSVPSGHGIRVDTNINVSGTSATIVGSNFDNLLAKIIVTASTWEATVRKAQRVLADSRISGVKTNISLLRGIVSHVEFGADAVDTQWLESKLDEVVQLGENISRALHDQGENAGPSAQGITQSGLPSSNLLFRKGDAWSITLEPLEKSASQEGKMVHHLRLSRVLRNEFPASLAAEIEYTTPSSQTAIPYRMQLGTTSTAASALVSSSHRRGDPKNPRHVILPLSGKLIEILVAEGEEVAENQVLAFVKQMKMELEVRSPRAGRASWVYEMEDDEEDVAEGMLLVELEEDKSKVEVRGKL</sequence>
<dbReference type="InterPro" id="IPR016185">
    <property type="entry name" value="PreATP-grasp_dom_sf"/>
</dbReference>
<dbReference type="GO" id="GO:0046872">
    <property type="term" value="F:metal ion binding"/>
    <property type="evidence" value="ECO:0007669"/>
    <property type="project" value="InterPro"/>
</dbReference>
<dbReference type="FunFam" id="3.30.1490.20:FF:000003">
    <property type="entry name" value="acetyl-CoA carboxylase isoform X1"/>
    <property type="match status" value="1"/>
</dbReference>
<evidence type="ECO:0000259" key="7">
    <source>
        <dbReference type="PROSITE" id="PS50968"/>
    </source>
</evidence>
<evidence type="ECO:0000313" key="11">
    <source>
        <dbReference type="Proteomes" id="UP001141434"/>
    </source>
</evidence>
<dbReference type="GO" id="GO:0016874">
    <property type="term" value="F:ligase activity"/>
    <property type="evidence" value="ECO:0007669"/>
    <property type="project" value="UniProtKB-KW"/>
</dbReference>
<comment type="cofactor">
    <cofactor evidence="1">
        <name>biotin</name>
        <dbReference type="ChEBI" id="CHEBI:57586"/>
    </cofactor>
</comment>
<proteinExistence type="predicted"/>
<evidence type="ECO:0000256" key="4">
    <source>
        <dbReference type="ARBA" id="ARBA00022840"/>
    </source>
</evidence>
<dbReference type="Pfam" id="PF00364">
    <property type="entry name" value="Biotin_lipoyl"/>
    <property type="match status" value="1"/>
</dbReference>
<dbReference type="SUPFAM" id="SSF56059">
    <property type="entry name" value="Glutathione synthetase ATP-binding domain-like"/>
    <property type="match status" value="1"/>
</dbReference>
<dbReference type="GO" id="GO:0005524">
    <property type="term" value="F:ATP binding"/>
    <property type="evidence" value="ECO:0007669"/>
    <property type="project" value="UniProtKB-UniRule"/>
</dbReference>
<dbReference type="InterPro" id="IPR000089">
    <property type="entry name" value="Biotin_lipoyl"/>
</dbReference>
<reference evidence="10" key="2">
    <citation type="journal article" date="2023" name="IMA Fungus">
        <title>Comparative genomic study of the Penicillium genus elucidates a diverse pangenome and 15 lateral gene transfer events.</title>
        <authorList>
            <person name="Petersen C."/>
            <person name="Sorensen T."/>
            <person name="Nielsen M.R."/>
            <person name="Sondergaard T.E."/>
            <person name="Sorensen J.L."/>
            <person name="Fitzpatrick D.A."/>
            <person name="Frisvad J.C."/>
            <person name="Nielsen K.L."/>
        </authorList>
    </citation>
    <scope>NUCLEOTIDE SEQUENCE</scope>
    <source>
        <strain evidence="10">IBT 34128</strain>
    </source>
</reference>
<evidence type="ECO:0000256" key="3">
    <source>
        <dbReference type="ARBA" id="ARBA00022741"/>
    </source>
</evidence>
<evidence type="ECO:0000256" key="6">
    <source>
        <dbReference type="PROSITE-ProRule" id="PRU00409"/>
    </source>
</evidence>
<evidence type="ECO:0000259" key="8">
    <source>
        <dbReference type="PROSITE" id="PS50975"/>
    </source>
</evidence>
<keyword evidence="4 6" id="KW-0067">ATP-binding</keyword>
<dbReference type="PROSITE" id="PS50968">
    <property type="entry name" value="BIOTINYL_LIPOYL"/>
    <property type="match status" value="1"/>
</dbReference>
<dbReference type="PANTHER" id="PTHR45007">
    <property type="entry name" value="CARBOXYLASE, PUTATIVE (AFU_ORTHOLOGUE AFUA_5G07570)-RELATED"/>
    <property type="match status" value="1"/>
</dbReference>
<dbReference type="InterPro" id="IPR011053">
    <property type="entry name" value="Single_hybrid_motif"/>
</dbReference>
<organism evidence="10 11">
    <name type="scientific">Penicillium alfredii</name>
    <dbReference type="NCBI Taxonomy" id="1506179"/>
    <lineage>
        <taxon>Eukaryota</taxon>
        <taxon>Fungi</taxon>
        <taxon>Dikarya</taxon>
        <taxon>Ascomycota</taxon>
        <taxon>Pezizomycotina</taxon>
        <taxon>Eurotiomycetes</taxon>
        <taxon>Eurotiomycetidae</taxon>
        <taxon>Eurotiales</taxon>
        <taxon>Aspergillaceae</taxon>
        <taxon>Penicillium</taxon>
    </lineage>
</organism>
<dbReference type="EMBL" id="JAPMSZ010000004">
    <property type="protein sequence ID" value="KAJ5104807.1"/>
    <property type="molecule type" value="Genomic_DNA"/>
</dbReference>
<dbReference type="PANTHER" id="PTHR45007:SF1">
    <property type="entry name" value="CARBOXYLASE, PUTATIVE (AFU_ORTHOLOGUE AFUA_5G07570)-RELATED"/>
    <property type="match status" value="1"/>
</dbReference>
<dbReference type="PROSITE" id="PS00867">
    <property type="entry name" value="CPSASE_2"/>
    <property type="match status" value="1"/>
</dbReference>
<dbReference type="Pfam" id="PF00289">
    <property type="entry name" value="Biotin_carb_N"/>
    <property type="match status" value="1"/>
</dbReference>
<name>A0A9W9KH15_9EURO</name>
<keyword evidence="11" id="KW-1185">Reference proteome</keyword>
<dbReference type="Pfam" id="PF02786">
    <property type="entry name" value="CPSase_L_D2"/>
    <property type="match status" value="1"/>
</dbReference>
<dbReference type="CDD" id="cd06850">
    <property type="entry name" value="biotinyl_domain"/>
    <property type="match status" value="1"/>
</dbReference>
<dbReference type="InterPro" id="IPR011054">
    <property type="entry name" value="Rudment_hybrid_motif"/>
</dbReference>
<keyword evidence="3 6" id="KW-0547">Nucleotide-binding</keyword>
<dbReference type="RefSeq" id="XP_056513803.1">
    <property type="nucleotide sequence ID" value="XM_056652736.1"/>
</dbReference>
<feature type="domain" description="ATP-grasp" evidence="8">
    <location>
        <begin position="127"/>
        <end position="322"/>
    </location>
</feature>